<feature type="domain" description="Oxidoreductase molybdopterin-binding" evidence="2">
    <location>
        <begin position="35"/>
        <end position="179"/>
    </location>
</feature>
<evidence type="ECO:0000313" key="3">
    <source>
        <dbReference type="EMBL" id="RPE37156.1"/>
    </source>
</evidence>
<evidence type="ECO:0000313" key="4">
    <source>
        <dbReference type="Proteomes" id="UP000266906"/>
    </source>
</evidence>
<dbReference type="PANTHER" id="PTHR43032:SF4">
    <property type="entry name" value="OXIDOREDUCTASE MOLYBDOPTERIN-BINDING DOMAIN-CONTAINING PROTEIN"/>
    <property type="match status" value="1"/>
</dbReference>
<evidence type="ECO:0000259" key="2">
    <source>
        <dbReference type="Pfam" id="PF00174"/>
    </source>
</evidence>
<dbReference type="PANTHER" id="PTHR43032">
    <property type="entry name" value="PROTEIN-METHIONINE-SULFOXIDE REDUCTASE"/>
    <property type="match status" value="1"/>
</dbReference>
<dbReference type="InterPro" id="IPR036374">
    <property type="entry name" value="OxRdtase_Mopterin-bd_sf"/>
</dbReference>
<feature type="region of interest" description="Disordered" evidence="1">
    <location>
        <begin position="1"/>
        <end position="23"/>
    </location>
</feature>
<dbReference type="EMBL" id="RKQG01000001">
    <property type="protein sequence ID" value="RPE37156.1"/>
    <property type="molecule type" value="Genomic_DNA"/>
</dbReference>
<protein>
    <submittedName>
        <fullName evidence="3">DMSO/TMAO reductase YedYZ molybdopterin-dependent catalytic subunit</fullName>
    </submittedName>
</protein>
<gene>
    <name evidence="3" type="ORF">EDD38_5555</name>
</gene>
<proteinExistence type="predicted"/>
<dbReference type="RefSeq" id="WP_123819924.1">
    <property type="nucleotide sequence ID" value="NZ_RKQG01000001.1"/>
</dbReference>
<comment type="caution">
    <text evidence="3">The sequence shown here is derived from an EMBL/GenBank/DDBJ whole genome shotgun (WGS) entry which is preliminary data.</text>
</comment>
<dbReference type="Gene3D" id="3.90.420.10">
    <property type="entry name" value="Oxidoreductase, molybdopterin-binding domain"/>
    <property type="match status" value="1"/>
</dbReference>
<sequence>MATLTPGFHGHRRTRGDRLPPGQFLTEDFPVLSAGPTPVGSPERWRFTLTTETGQQRAWSWAELMALPQEDVTTDLHCVTRWSKFDTRWRGVSLDTLLDGVATRARFALAECHGGYTTNLSLDDLRGGRAWIAHTYDGEPLAAEHGGPARLLVPHLYFWKSAKWIGGLTLGTEDHRGFWEQLGYHDHGDPWREQRTWDD</sequence>
<name>A0A3N4RW29_9ACTN</name>
<dbReference type="Pfam" id="PF00174">
    <property type="entry name" value="Oxidored_molyb"/>
    <property type="match status" value="1"/>
</dbReference>
<dbReference type="SUPFAM" id="SSF56524">
    <property type="entry name" value="Oxidoreductase molybdopterin-binding domain"/>
    <property type="match status" value="1"/>
</dbReference>
<dbReference type="InterPro" id="IPR000572">
    <property type="entry name" value="OxRdtase_Mopterin-bd_dom"/>
</dbReference>
<dbReference type="CDD" id="cd02109">
    <property type="entry name" value="arch_bact_SO_family_Moco"/>
    <property type="match status" value="1"/>
</dbReference>
<dbReference type="AlphaFoldDB" id="A0A3N4RW29"/>
<keyword evidence="4" id="KW-1185">Reference proteome</keyword>
<organism evidence="3 4">
    <name type="scientific">Kitasatospora cineracea</name>
    <dbReference type="NCBI Taxonomy" id="88074"/>
    <lineage>
        <taxon>Bacteria</taxon>
        <taxon>Bacillati</taxon>
        <taxon>Actinomycetota</taxon>
        <taxon>Actinomycetes</taxon>
        <taxon>Kitasatosporales</taxon>
        <taxon>Streptomycetaceae</taxon>
        <taxon>Kitasatospora</taxon>
    </lineage>
</organism>
<evidence type="ECO:0000256" key="1">
    <source>
        <dbReference type="SAM" id="MobiDB-lite"/>
    </source>
</evidence>
<accession>A0A3N4RW29</accession>
<reference evidence="3 4" key="1">
    <citation type="submission" date="2018-11" db="EMBL/GenBank/DDBJ databases">
        <title>Sequencing the genomes of 1000 actinobacteria strains.</title>
        <authorList>
            <person name="Klenk H.-P."/>
        </authorList>
    </citation>
    <scope>NUCLEOTIDE SEQUENCE [LARGE SCALE GENOMIC DNA]</scope>
    <source>
        <strain evidence="3 4">DSM 44781</strain>
    </source>
</reference>
<dbReference type="Proteomes" id="UP000266906">
    <property type="component" value="Unassembled WGS sequence"/>
</dbReference>